<accession>A0A9Q1CI42</accession>
<dbReference type="PROSITE" id="PS50095">
    <property type="entry name" value="PLAT"/>
    <property type="match status" value="1"/>
</dbReference>
<dbReference type="InterPro" id="IPR001024">
    <property type="entry name" value="PLAT/LH2_dom"/>
</dbReference>
<dbReference type="GO" id="GO:0034440">
    <property type="term" value="P:lipid oxidation"/>
    <property type="evidence" value="ECO:0007669"/>
    <property type="project" value="InterPro"/>
</dbReference>
<evidence type="ECO:0000313" key="8">
    <source>
        <dbReference type="EMBL" id="KAJ8045757.1"/>
    </source>
</evidence>
<evidence type="ECO:0000256" key="4">
    <source>
        <dbReference type="ARBA" id="ARBA00023098"/>
    </source>
</evidence>
<gene>
    <name evidence="8" type="ORF">HOLleu_08830</name>
</gene>
<protein>
    <submittedName>
        <fullName evidence="8">Arachidonate 5-lipoxygenase</fullName>
    </submittedName>
</protein>
<dbReference type="InterPro" id="IPR036392">
    <property type="entry name" value="PLAT/LH2_dom_sf"/>
</dbReference>
<name>A0A9Q1CI42_HOLLE</name>
<dbReference type="PROSITE" id="PS51393">
    <property type="entry name" value="LIPOXYGENASE_3"/>
    <property type="match status" value="1"/>
</dbReference>
<reference evidence="8" key="1">
    <citation type="submission" date="2021-10" db="EMBL/GenBank/DDBJ databases">
        <title>Tropical sea cucumber genome reveals ecological adaptation and Cuvierian tubules defense mechanism.</title>
        <authorList>
            <person name="Chen T."/>
        </authorList>
    </citation>
    <scope>NUCLEOTIDE SEQUENCE</scope>
    <source>
        <strain evidence="8">Nanhai2018</strain>
        <tissue evidence="8">Muscle</tissue>
    </source>
</reference>
<keyword evidence="2" id="KW-0223">Dioxygenase</keyword>
<dbReference type="AlphaFoldDB" id="A0A9Q1CI42"/>
<comment type="caution">
    <text evidence="8">The sequence shown here is derived from an EMBL/GenBank/DDBJ whole genome shotgun (WGS) entry which is preliminary data.</text>
</comment>
<feature type="domain" description="PLAT" evidence="6">
    <location>
        <begin position="16"/>
        <end position="134"/>
    </location>
</feature>
<evidence type="ECO:0000256" key="1">
    <source>
        <dbReference type="ARBA" id="ARBA00022723"/>
    </source>
</evidence>
<evidence type="ECO:0000256" key="3">
    <source>
        <dbReference type="ARBA" id="ARBA00023002"/>
    </source>
</evidence>
<dbReference type="SMART" id="SM00308">
    <property type="entry name" value="LH2"/>
    <property type="match status" value="1"/>
</dbReference>
<proteinExistence type="predicted"/>
<dbReference type="PRINTS" id="PR00087">
    <property type="entry name" value="LIPOXYGENASE"/>
</dbReference>
<evidence type="ECO:0000259" key="6">
    <source>
        <dbReference type="PROSITE" id="PS50095"/>
    </source>
</evidence>
<keyword evidence="4" id="KW-0443">Lipid metabolism</keyword>
<dbReference type="Proteomes" id="UP001152320">
    <property type="component" value="Chromosome 3"/>
</dbReference>
<evidence type="ECO:0000256" key="5">
    <source>
        <dbReference type="PROSITE-ProRule" id="PRU00152"/>
    </source>
</evidence>
<dbReference type="Gene3D" id="3.10.450.60">
    <property type="match status" value="1"/>
</dbReference>
<keyword evidence="1" id="KW-0479">Metal-binding</keyword>
<dbReference type="InterPro" id="IPR000907">
    <property type="entry name" value="LipOase"/>
</dbReference>
<keyword evidence="9" id="KW-1185">Reference proteome</keyword>
<dbReference type="EMBL" id="JAIZAY010000003">
    <property type="protein sequence ID" value="KAJ8045757.1"/>
    <property type="molecule type" value="Genomic_DNA"/>
</dbReference>
<dbReference type="SUPFAM" id="SSF48484">
    <property type="entry name" value="Lipoxigenase"/>
    <property type="match status" value="1"/>
</dbReference>
<dbReference type="Pfam" id="PF00305">
    <property type="entry name" value="Lipoxygenase"/>
    <property type="match status" value="1"/>
</dbReference>
<evidence type="ECO:0000259" key="7">
    <source>
        <dbReference type="PROSITE" id="PS51393"/>
    </source>
</evidence>
<dbReference type="InterPro" id="IPR013819">
    <property type="entry name" value="LipOase_C"/>
</dbReference>
<dbReference type="OrthoDB" id="407298at2759"/>
<keyword evidence="3" id="KW-0560">Oxidoreductase</keyword>
<sequence length="673" mass="77528">MGNKSSRQPKKIPQGTTHIVTVRTGDKKGAGTDANVKITLFDEKGDRSEDFKLDARWRDDFERGREDPFFVQCQENFGQVHKIEIWRDSKGILDAWYVDWVKVKAVNSEEESFFPLHRWLAAHKRLRVKEFDSILPQDDDDKERRKEELEEKRKKYTTRVKVPGLLPQIASLPDEEIFSNEYKRDLAKLKKRLFIRITVKNVTTGRWTQPEDILPVYNADLVKPSGFSHWQCDFAFARQRLVHCNPTWIRRCLKIPEKLAVTDEMLQSFMEGMTIEQAIEAKRIYIVDYSFLDGLECSYGRTIPAPYALFFVNSWKTMLPIAIQLHPEPSETNPVFLPTDNHYTWQLAKMWFNNVDCSVHQSCTHLGFTHLVMEAVGIATHRSLSPSHPIFRLLAPHFLYLMAINNRALEVLVNEDGWVDTCMSIGRIGMFNIIKRVLPNWRLDVQGTLPNDLKERGVDDPEALPNYHYRDDALLLYDVILKYTTTVVKGHYESSEKIVDDYELQEWARCLTDPPEKDGVGIGGVPGYGKFDNVEDLINAVTPMIFIGSVGHAAANFSQYDDYGFPGNYPAFMYGKPPTDKKPRTQQEITETLATKKMTLDTVLYTRILSERATKPLGDFEVPYQFDKTGTAAIAQLIEDLKHVGAIIDKRNEERTFPYHYLHPKEIPNAISI</sequence>
<dbReference type="GO" id="GO:0046872">
    <property type="term" value="F:metal ion binding"/>
    <property type="evidence" value="ECO:0007669"/>
    <property type="project" value="UniProtKB-KW"/>
</dbReference>
<dbReference type="PROSITE" id="PS00081">
    <property type="entry name" value="LIPOXYGENASE_2"/>
    <property type="match status" value="1"/>
</dbReference>
<dbReference type="GO" id="GO:0016702">
    <property type="term" value="F:oxidoreductase activity, acting on single donors with incorporation of molecular oxygen, incorporation of two atoms of oxygen"/>
    <property type="evidence" value="ECO:0007669"/>
    <property type="project" value="InterPro"/>
</dbReference>
<comment type="caution">
    <text evidence="5">Lacks conserved residue(s) required for the propagation of feature annotation.</text>
</comment>
<organism evidence="8 9">
    <name type="scientific">Holothuria leucospilota</name>
    <name type="common">Black long sea cucumber</name>
    <name type="synonym">Mertensiothuria leucospilota</name>
    <dbReference type="NCBI Taxonomy" id="206669"/>
    <lineage>
        <taxon>Eukaryota</taxon>
        <taxon>Metazoa</taxon>
        <taxon>Echinodermata</taxon>
        <taxon>Eleutherozoa</taxon>
        <taxon>Echinozoa</taxon>
        <taxon>Holothuroidea</taxon>
        <taxon>Aspidochirotacea</taxon>
        <taxon>Aspidochirotida</taxon>
        <taxon>Holothuriidae</taxon>
        <taxon>Holothuria</taxon>
    </lineage>
</organism>
<feature type="domain" description="Lipoxygenase" evidence="7">
    <location>
        <begin position="129"/>
        <end position="673"/>
    </location>
</feature>
<dbReference type="SUPFAM" id="SSF49723">
    <property type="entry name" value="Lipase/lipooxygenase domain (PLAT/LH2 domain)"/>
    <property type="match status" value="1"/>
</dbReference>
<dbReference type="Pfam" id="PF01477">
    <property type="entry name" value="PLAT"/>
    <property type="match status" value="1"/>
</dbReference>
<evidence type="ECO:0000313" key="9">
    <source>
        <dbReference type="Proteomes" id="UP001152320"/>
    </source>
</evidence>
<dbReference type="PANTHER" id="PTHR11771">
    <property type="entry name" value="LIPOXYGENASE"/>
    <property type="match status" value="1"/>
</dbReference>
<dbReference type="InterPro" id="IPR020834">
    <property type="entry name" value="LipOase_CS"/>
</dbReference>
<dbReference type="InterPro" id="IPR036226">
    <property type="entry name" value="LipOase_C_sf"/>
</dbReference>
<dbReference type="Gene3D" id="2.40.180.10">
    <property type="entry name" value="Catalase core domain"/>
    <property type="match status" value="1"/>
</dbReference>
<evidence type="ECO:0000256" key="2">
    <source>
        <dbReference type="ARBA" id="ARBA00022964"/>
    </source>
</evidence>
<dbReference type="Gene3D" id="1.20.245.10">
    <property type="entry name" value="Lipoxygenase-1, Domain 5"/>
    <property type="match status" value="1"/>
</dbReference>